<evidence type="ECO:0000259" key="16">
    <source>
        <dbReference type="Pfam" id="PF07715"/>
    </source>
</evidence>
<feature type="chain" id="PRO_5046527963" evidence="14">
    <location>
        <begin position="16"/>
        <end position="737"/>
    </location>
</feature>
<proteinExistence type="inferred from homology"/>
<dbReference type="InterPro" id="IPR037066">
    <property type="entry name" value="Plug_dom_sf"/>
</dbReference>
<evidence type="ECO:0000256" key="9">
    <source>
        <dbReference type="ARBA" id="ARBA00023170"/>
    </source>
</evidence>
<evidence type="ECO:0000256" key="13">
    <source>
        <dbReference type="SAM" id="MobiDB-lite"/>
    </source>
</evidence>
<dbReference type="SUPFAM" id="SSF56935">
    <property type="entry name" value="Porins"/>
    <property type="match status" value="1"/>
</dbReference>
<comment type="similarity">
    <text evidence="2 11 12">Belongs to the TonB-dependent receptor family.</text>
</comment>
<evidence type="ECO:0000256" key="3">
    <source>
        <dbReference type="ARBA" id="ARBA00022448"/>
    </source>
</evidence>
<gene>
    <name evidence="17" type="ORF">E7V67_019985</name>
</gene>
<feature type="signal peptide" evidence="14">
    <location>
        <begin position="1"/>
        <end position="15"/>
    </location>
</feature>
<dbReference type="Pfam" id="PF00593">
    <property type="entry name" value="TonB_dep_Rec_b-barrel"/>
    <property type="match status" value="1"/>
</dbReference>
<keyword evidence="4 11" id="KW-1134">Transmembrane beta strand</keyword>
<feature type="region of interest" description="Disordered" evidence="13">
    <location>
        <begin position="261"/>
        <end position="284"/>
    </location>
</feature>
<dbReference type="InterPro" id="IPR039426">
    <property type="entry name" value="TonB-dep_rcpt-like"/>
</dbReference>
<dbReference type="Proteomes" id="UP000321323">
    <property type="component" value="Chromosome"/>
</dbReference>
<evidence type="ECO:0000313" key="18">
    <source>
        <dbReference type="Proteomes" id="UP000321323"/>
    </source>
</evidence>
<dbReference type="PROSITE" id="PS52016">
    <property type="entry name" value="TONB_DEPENDENT_REC_3"/>
    <property type="match status" value="1"/>
</dbReference>
<dbReference type="Pfam" id="PF07715">
    <property type="entry name" value="Plug"/>
    <property type="match status" value="1"/>
</dbReference>
<dbReference type="InterPro" id="IPR012910">
    <property type="entry name" value="Plug_dom"/>
</dbReference>
<keyword evidence="7 12" id="KW-0798">TonB box</keyword>
<sequence>MAALLSCALAPLAQAESPAAEPLDTVVIQGHRLEEPGTGTVLTPAELVRRGVTDMQNMARYAPLVSVPGAASGSGNVWDGAGNTGFNIRGIEGNRVSLDLDGIALPDAAPKPDGMTLNGFGVGRDYFDPETFRSVEISSGTTAAKAGTPGLGGAVAFATKAPEDYVSAARPVYADYKFGHDGASDMRMHALTGALHSGGVQALAVLVHRDGSALEANGSVPVNPDDWDSDALLAKLAWTPWQGHRFVATIDAYRARHRREFDNKQGASYPDGATQDSRTRRDRASIEHRFSGTTPWFDTLESRLYVQRAEVADATHASYVTGNRPYVRDIATGFENDSAGLASTAVKAFGAHQLTYGLSAETVDTRRPWREDRTVVATGAHQVTNKNRMADTDTRKFAAFARGELALGAITVTPGLRWDYRQLEPRNLSAYASAVPGAAAELRKESDGYLTPSLALAYALRPELTAYAQYSRGTRLPTAAERTGTYDSFSYTGAGNGYAVLGNANLKKETSNAFEVGLKGRASRALTFSAALFHTRYDNLIEYAAQPPDPVNYPTITFGLYRPENVGEARTWGAEASARVDVGQLAAALQGTSLALATGVQHSKARNGTTGEESELASTLPRKTSATLAWDDPGKRGGASVALVHVAAKQARADVIGGASTARFAVPSATVIDLAGYWNVGRNAELTAGLYNVADKQYWDYTAARGLAAGTTAAARADIERMARPGRYAAVTFKLIY</sequence>
<evidence type="ECO:0000256" key="1">
    <source>
        <dbReference type="ARBA" id="ARBA00004571"/>
    </source>
</evidence>
<dbReference type="InterPro" id="IPR000531">
    <property type="entry name" value="Beta-barrel_TonB"/>
</dbReference>
<dbReference type="PANTHER" id="PTHR30069">
    <property type="entry name" value="TONB-DEPENDENT OUTER MEMBRANE RECEPTOR"/>
    <property type="match status" value="1"/>
</dbReference>
<keyword evidence="5 11" id="KW-0812">Transmembrane</keyword>
<evidence type="ECO:0000256" key="8">
    <source>
        <dbReference type="ARBA" id="ARBA00023136"/>
    </source>
</evidence>
<organism evidence="17 18">
    <name type="scientific">[Empedobacter] haloabium</name>
    <dbReference type="NCBI Taxonomy" id="592317"/>
    <lineage>
        <taxon>Bacteria</taxon>
        <taxon>Pseudomonadati</taxon>
        <taxon>Pseudomonadota</taxon>
        <taxon>Betaproteobacteria</taxon>
        <taxon>Burkholderiales</taxon>
        <taxon>Oxalobacteraceae</taxon>
        <taxon>Telluria group</taxon>
        <taxon>Telluria group incertae sedis</taxon>
    </lineage>
</organism>
<dbReference type="InterPro" id="IPR036942">
    <property type="entry name" value="Beta-barrel_TonB_sf"/>
</dbReference>
<evidence type="ECO:0000256" key="4">
    <source>
        <dbReference type="ARBA" id="ARBA00022452"/>
    </source>
</evidence>
<keyword evidence="10 11" id="KW-0998">Cell outer membrane</keyword>
<keyword evidence="6 14" id="KW-0732">Signal</keyword>
<dbReference type="Gene3D" id="2.40.170.20">
    <property type="entry name" value="TonB-dependent receptor, beta-barrel domain"/>
    <property type="match status" value="1"/>
</dbReference>
<reference evidence="17 18" key="1">
    <citation type="journal article" date="2019" name="Int. J. Syst. Evol. Microbiol.">
        <title>The Draft Whole-Genome Sequence of the Antibiotic Producer Empedobacter haloabium ATCC 31962 Provides Indications for Its Taxonomic Reclassification.</title>
        <authorList>
            <person name="Miess H."/>
            <person name="Arlt P."/>
            <person name="Apel A.K."/>
            <person name="Weber T."/>
            <person name="Nieselt K."/>
            <person name="Hanssen F."/>
            <person name="Czemmel S."/>
            <person name="Nahnsen S."/>
            <person name="Gross H."/>
        </authorList>
    </citation>
    <scope>NUCLEOTIDE SEQUENCE [LARGE SCALE GENOMIC DNA]</scope>
    <source>
        <strain evidence="17 18">ATCC 31962</strain>
    </source>
</reference>
<dbReference type="PANTHER" id="PTHR30069:SF29">
    <property type="entry name" value="HEMOGLOBIN AND HEMOGLOBIN-HAPTOGLOBIN-BINDING PROTEIN 1-RELATED"/>
    <property type="match status" value="1"/>
</dbReference>
<evidence type="ECO:0000256" key="11">
    <source>
        <dbReference type="PROSITE-ProRule" id="PRU01360"/>
    </source>
</evidence>
<feature type="domain" description="TonB-dependent receptor plug" evidence="16">
    <location>
        <begin position="34"/>
        <end position="154"/>
    </location>
</feature>
<dbReference type="Gene3D" id="2.170.130.10">
    <property type="entry name" value="TonB-dependent receptor, plug domain"/>
    <property type="match status" value="1"/>
</dbReference>
<dbReference type="CDD" id="cd01347">
    <property type="entry name" value="ligand_gated_channel"/>
    <property type="match status" value="1"/>
</dbReference>
<feature type="region of interest" description="Disordered" evidence="13">
    <location>
        <begin position="602"/>
        <end position="621"/>
    </location>
</feature>
<keyword evidence="3 11" id="KW-0813">Transport</keyword>
<evidence type="ECO:0000256" key="5">
    <source>
        <dbReference type="ARBA" id="ARBA00022692"/>
    </source>
</evidence>
<evidence type="ECO:0000256" key="12">
    <source>
        <dbReference type="RuleBase" id="RU003357"/>
    </source>
</evidence>
<feature type="domain" description="TonB-dependent receptor-like beta-barrel" evidence="15">
    <location>
        <begin position="237"/>
        <end position="693"/>
    </location>
</feature>
<evidence type="ECO:0000256" key="2">
    <source>
        <dbReference type="ARBA" id="ARBA00009810"/>
    </source>
</evidence>
<keyword evidence="9 17" id="KW-0675">Receptor</keyword>
<keyword evidence="8 11" id="KW-0472">Membrane</keyword>
<evidence type="ECO:0000313" key="17">
    <source>
        <dbReference type="EMBL" id="WUR11963.1"/>
    </source>
</evidence>
<evidence type="ECO:0000259" key="15">
    <source>
        <dbReference type="Pfam" id="PF00593"/>
    </source>
</evidence>
<evidence type="ECO:0000256" key="6">
    <source>
        <dbReference type="ARBA" id="ARBA00022729"/>
    </source>
</evidence>
<dbReference type="EMBL" id="CP136508">
    <property type="protein sequence ID" value="WUR11963.1"/>
    <property type="molecule type" value="Genomic_DNA"/>
</dbReference>
<keyword evidence="18" id="KW-1185">Reference proteome</keyword>
<evidence type="ECO:0000256" key="14">
    <source>
        <dbReference type="SAM" id="SignalP"/>
    </source>
</evidence>
<evidence type="ECO:0000256" key="10">
    <source>
        <dbReference type="ARBA" id="ARBA00023237"/>
    </source>
</evidence>
<protein>
    <submittedName>
        <fullName evidence="17">TonB-dependent receptor</fullName>
    </submittedName>
</protein>
<comment type="subcellular location">
    <subcellularLocation>
        <location evidence="1 11">Cell outer membrane</location>
        <topology evidence="1 11">Multi-pass membrane protein</topology>
    </subcellularLocation>
</comment>
<accession>A0ABZ1UGZ5</accession>
<evidence type="ECO:0000256" key="7">
    <source>
        <dbReference type="ARBA" id="ARBA00023077"/>
    </source>
</evidence>
<name>A0ABZ1UGZ5_9BURK</name>